<dbReference type="Gene3D" id="3.40.1410.10">
    <property type="entry name" value="Chorismate lyase-like"/>
    <property type="match status" value="1"/>
</dbReference>
<organism evidence="2 3">
    <name type="scientific">Spongiactinospora rosea</name>
    <dbReference type="NCBI Taxonomy" id="2248750"/>
    <lineage>
        <taxon>Bacteria</taxon>
        <taxon>Bacillati</taxon>
        <taxon>Actinomycetota</taxon>
        <taxon>Actinomycetes</taxon>
        <taxon>Streptosporangiales</taxon>
        <taxon>Streptosporangiaceae</taxon>
        <taxon>Spongiactinospora</taxon>
    </lineage>
</organism>
<name>A0A366LSC9_9ACTN</name>
<dbReference type="InterPro" id="IPR028978">
    <property type="entry name" value="Chorismate_lyase_/UTRA_dom_sf"/>
</dbReference>
<dbReference type="SUPFAM" id="SSF64288">
    <property type="entry name" value="Chorismate lyase-like"/>
    <property type="match status" value="1"/>
</dbReference>
<dbReference type="GO" id="GO:0045892">
    <property type="term" value="P:negative regulation of DNA-templated transcription"/>
    <property type="evidence" value="ECO:0007669"/>
    <property type="project" value="TreeGrafter"/>
</dbReference>
<dbReference type="Proteomes" id="UP000253303">
    <property type="component" value="Unassembled WGS sequence"/>
</dbReference>
<feature type="domain" description="UbiC transcription regulator-associated" evidence="1">
    <location>
        <begin position="31"/>
        <end position="172"/>
    </location>
</feature>
<protein>
    <submittedName>
        <fullName evidence="2">UbiC family transcriptional regulator</fullName>
    </submittedName>
</protein>
<dbReference type="AlphaFoldDB" id="A0A366LSC9"/>
<dbReference type="SMART" id="SM00866">
    <property type="entry name" value="UTRA"/>
    <property type="match status" value="1"/>
</dbReference>
<comment type="caution">
    <text evidence="2">The sequence shown here is derived from an EMBL/GenBank/DDBJ whole genome shotgun (WGS) entry which is preliminary data.</text>
</comment>
<dbReference type="EMBL" id="QMEY01000016">
    <property type="protein sequence ID" value="RBQ16520.1"/>
    <property type="molecule type" value="Genomic_DNA"/>
</dbReference>
<dbReference type="Pfam" id="PF07702">
    <property type="entry name" value="UTRA"/>
    <property type="match status" value="1"/>
</dbReference>
<evidence type="ECO:0000313" key="3">
    <source>
        <dbReference type="Proteomes" id="UP000253303"/>
    </source>
</evidence>
<keyword evidence="3" id="KW-1185">Reference proteome</keyword>
<dbReference type="RefSeq" id="WP_113984146.1">
    <property type="nucleotide sequence ID" value="NZ_QMEY01000016.1"/>
</dbReference>
<accession>A0A366LSC9</accession>
<dbReference type="InterPro" id="IPR011663">
    <property type="entry name" value="UTRA"/>
</dbReference>
<dbReference type="InterPro" id="IPR050679">
    <property type="entry name" value="Bact_HTH_transcr_reg"/>
</dbReference>
<evidence type="ECO:0000313" key="2">
    <source>
        <dbReference type="EMBL" id="RBQ16520.1"/>
    </source>
</evidence>
<reference evidence="2 3" key="1">
    <citation type="submission" date="2018-06" db="EMBL/GenBank/DDBJ databases">
        <title>Sphaerisporangium craniellae sp. nov., isolated from a marine sponge in the South China Sea.</title>
        <authorList>
            <person name="Li L."/>
        </authorList>
    </citation>
    <scope>NUCLEOTIDE SEQUENCE [LARGE SCALE GENOMIC DNA]</scope>
    <source>
        <strain evidence="2 3">LHW63015</strain>
    </source>
</reference>
<gene>
    <name evidence="2" type="ORF">DP939_29830</name>
</gene>
<proteinExistence type="predicted"/>
<dbReference type="OrthoDB" id="3620754at2"/>
<dbReference type="GO" id="GO:0003677">
    <property type="term" value="F:DNA binding"/>
    <property type="evidence" value="ECO:0007669"/>
    <property type="project" value="InterPro"/>
</dbReference>
<dbReference type="PANTHER" id="PTHR44846">
    <property type="entry name" value="MANNOSYL-D-GLYCERATE TRANSPORT/METABOLISM SYSTEM REPRESSOR MNGR-RELATED"/>
    <property type="match status" value="1"/>
</dbReference>
<evidence type="ECO:0000259" key="1">
    <source>
        <dbReference type="SMART" id="SM00866"/>
    </source>
</evidence>
<sequence>MADERTWINASAPYMDPRPGRADAWTDEAAQRGHVGMQQLREVAEVEAPPEVAEAFDTPSGDAVVVRRRVVLLDGRPVELVDSYYPSTVARGTRIADPRKVPGGVVTLLAEMGYRPESIEEDVHARPASTQERQLLHLGERDWVLVLARLLRTRGGMPYEMSVMTMSAYERHLRYKIYS</sequence>
<dbReference type="PANTHER" id="PTHR44846:SF17">
    <property type="entry name" value="GNTR-FAMILY TRANSCRIPTIONAL REGULATOR"/>
    <property type="match status" value="1"/>
</dbReference>